<feature type="non-terminal residue" evidence="1">
    <location>
        <position position="65"/>
    </location>
</feature>
<dbReference type="EMBL" id="CAJOBC010019537">
    <property type="protein sequence ID" value="CAF4042283.1"/>
    <property type="molecule type" value="Genomic_DNA"/>
</dbReference>
<evidence type="ECO:0000313" key="3">
    <source>
        <dbReference type="Proteomes" id="UP000663829"/>
    </source>
</evidence>
<sequence>MSLSLALSNKYLPVHTIVEKDDVKNVLQDGFVIVPAQTKFRDIVTVVLKTMEGDIGKLDDEDVVE</sequence>
<gene>
    <name evidence="1" type="ORF">GPM918_LOCUS26699</name>
    <name evidence="2" type="ORF">SRO942_LOCUS26896</name>
</gene>
<protein>
    <submittedName>
        <fullName evidence="1">Uncharacterized protein</fullName>
    </submittedName>
</protein>
<accession>A0A815AQP1</accession>
<organism evidence="1 3">
    <name type="scientific">Didymodactylos carnosus</name>
    <dbReference type="NCBI Taxonomy" id="1234261"/>
    <lineage>
        <taxon>Eukaryota</taxon>
        <taxon>Metazoa</taxon>
        <taxon>Spiralia</taxon>
        <taxon>Gnathifera</taxon>
        <taxon>Rotifera</taxon>
        <taxon>Eurotatoria</taxon>
        <taxon>Bdelloidea</taxon>
        <taxon>Philodinida</taxon>
        <taxon>Philodinidae</taxon>
        <taxon>Didymodactylos</taxon>
    </lineage>
</organism>
<dbReference type="Proteomes" id="UP000663829">
    <property type="component" value="Unassembled WGS sequence"/>
</dbReference>
<keyword evidence="3" id="KW-1185">Reference proteome</keyword>
<proteinExistence type="predicted"/>
<dbReference type="AlphaFoldDB" id="A0A815AQP1"/>
<dbReference type="InterPro" id="IPR038224">
    <property type="entry name" value="SATB_ULD_sf"/>
</dbReference>
<reference evidence="1" key="1">
    <citation type="submission" date="2021-02" db="EMBL/GenBank/DDBJ databases">
        <authorList>
            <person name="Nowell W R."/>
        </authorList>
    </citation>
    <scope>NUCLEOTIDE SEQUENCE</scope>
</reference>
<name>A0A815AQP1_9BILA</name>
<evidence type="ECO:0000313" key="2">
    <source>
        <dbReference type="EMBL" id="CAF4042283.1"/>
    </source>
</evidence>
<dbReference type="Proteomes" id="UP000681722">
    <property type="component" value="Unassembled WGS sequence"/>
</dbReference>
<dbReference type="Gene3D" id="3.10.20.710">
    <property type="entry name" value="SATB, ubiquitin-like oligomerisation domain"/>
    <property type="match status" value="1"/>
</dbReference>
<comment type="caution">
    <text evidence="1">The sequence shown here is derived from an EMBL/GenBank/DDBJ whole genome shotgun (WGS) entry which is preliminary data.</text>
</comment>
<evidence type="ECO:0000313" key="1">
    <source>
        <dbReference type="EMBL" id="CAF1262951.1"/>
    </source>
</evidence>
<dbReference type="EMBL" id="CAJNOQ010010861">
    <property type="protein sequence ID" value="CAF1262951.1"/>
    <property type="molecule type" value="Genomic_DNA"/>
</dbReference>